<comment type="caution">
    <text evidence="10">The sequence shown here is derived from an EMBL/GenBank/DDBJ whole genome shotgun (WGS) entry which is preliminary data.</text>
</comment>
<dbReference type="InterPro" id="IPR005467">
    <property type="entry name" value="His_kinase_dom"/>
</dbReference>
<dbReference type="Gene3D" id="3.30.565.10">
    <property type="entry name" value="Histidine kinase-like ATPase, C-terminal domain"/>
    <property type="match status" value="1"/>
</dbReference>
<feature type="domain" description="Histidine kinase" evidence="7">
    <location>
        <begin position="857"/>
        <end position="1084"/>
    </location>
</feature>
<evidence type="ECO:0000313" key="11">
    <source>
        <dbReference type="Proteomes" id="UP000618952"/>
    </source>
</evidence>
<keyword evidence="4" id="KW-0808">Transferase</keyword>
<feature type="domain" description="PAS" evidence="8">
    <location>
        <begin position="305"/>
        <end position="345"/>
    </location>
</feature>
<dbReference type="SUPFAM" id="SSF55874">
    <property type="entry name" value="ATPase domain of HSP90 chaperone/DNA topoisomerase II/histidine kinase"/>
    <property type="match status" value="1"/>
</dbReference>
<feature type="domain" description="PAC" evidence="9">
    <location>
        <begin position="382"/>
        <end position="434"/>
    </location>
</feature>
<sequence length="1085" mass="124896">MKLNTTHKNKDRLFLEDGGQMGELISTMDWDNTSLGPISNWPVSLRTTLAIILHSSYPMFFFWGDELICFYNDAFRPSLGIDGKHPAIGKKGKEVWPEIWDFIGPLIDQVITTAKPVSYSDQLVPFYRNGKMEDIYWTFCYSAAFDDYGNVNGVVVTCTETTETVLTKKELQESERRLRTMISQAPVSIAIFQGKDHVTEMANSLALQMWGRKEEDVLGQPILEAMPELKSQGIKELLDEVYFTGNTFSTSEFPVQIIRKEKLEMAYLNFSFEPLLDTTGEIEGIMALGIEITDQVNARKEIEESEKKYKELIFGLPVAVYTCDADGYIQLYNESAVKLWGRTPEVGKDLWCGSWKIFTNSSTPLPLEDCPMAIALKGGDIINPELEVERPDGTRVNFVPYPQPIYNSEGKITGAINTLIEITDQVVARLKIKESEIRFKAIADNIPNLAWMAHEDGSVYWFNNKWHEYTGTSPEEMEELGWESFHDPEILPEVLVNWQYSVEHGKKFEMIFPIRGADNTYRQFLTRVLPVYDDKGNISKWFGSNTDITEHVHAKRKLEESEKKFRLLADSLPQFVWTADPQGNLNYFNKSVFEYSGLSLDHLIDRGWLQMVHPDDREKNIKTWEDSIATGKDFLLEHRFRRQDGEYRWQLSRAKPQRNEGGNIQMWVGSSTDIQDQKIFRDELEKQVKERTAELLELNESLKKSEQRYHLMVEEVQDYAIIYLNPEGIVENWNTGAEKIKGYKAEEIIGRNFSNFYTEEDRKIGLPKRLLGLAAKNNKAVQEGWRVKKDKTPFWASVVITAIHNEENEVIGYSKVTHDLTAKKASDDALKEKKVELEQKNSELQKMNKELQSFAYISSHDLQEPLRKIQTFASRIIEKDKDTLSENGKYLFKRMQLSAERMQSLIDDLLAYSRTHNLEGDFKKININDIIEQVKQDLSEELLQKNATIDTDKTCEVNIIPFQFKQLFYNLISNSLKFSNPEIPVHITIKSEHVNGKELEGEDFHDYKNYCRITFSDNGIGFEQEYSEKIFELFQRLHGKTEYPGTGIGLAIIKRIVENHNGIITANGELGKGATFNIYLPVGNQ</sequence>
<dbReference type="PANTHER" id="PTHR43304:SF1">
    <property type="entry name" value="PAC DOMAIN-CONTAINING PROTEIN"/>
    <property type="match status" value="1"/>
</dbReference>
<comment type="catalytic activity">
    <reaction evidence="1">
        <text>ATP + protein L-histidine = ADP + protein N-phospho-L-histidine.</text>
        <dbReference type="EC" id="2.7.13.3"/>
    </reaction>
</comment>
<evidence type="ECO:0000256" key="5">
    <source>
        <dbReference type="ARBA" id="ARBA00022777"/>
    </source>
</evidence>
<dbReference type="InterPro" id="IPR003594">
    <property type="entry name" value="HATPase_dom"/>
</dbReference>
<dbReference type="SMART" id="SM00388">
    <property type="entry name" value="HisKA"/>
    <property type="match status" value="1"/>
</dbReference>
<dbReference type="Gene3D" id="3.30.450.20">
    <property type="entry name" value="PAS domain"/>
    <property type="match status" value="6"/>
</dbReference>
<keyword evidence="6" id="KW-0175">Coiled coil</keyword>
<dbReference type="InterPro" id="IPR052162">
    <property type="entry name" value="Sensor_kinase/Photoreceptor"/>
</dbReference>
<evidence type="ECO:0000256" key="3">
    <source>
        <dbReference type="ARBA" id="ARBA00022553"/>
    </source>
</evidence>
<feature type="domain" description="PAC" evidence="9">
    <location>
        <begin position="634"/>
        <end position="686"/>
    </location>
</feature>
<dbReference type="InterPro" id="IPR013656">
    <property type="entry name" value="PAS_4"/>
</dbReference>
<dbReference type="InterPro" id="IPR035965">
    <property type="entry name" value="PAS-like_dom_sf"/>
</dbReference>
<dbReference type="Gene3D" id="1.10.287.130">
    <property type="match status" value="1"/>
</dbReference>
<dbReference type="Pfam" id="PF08447">
    <property type="entry name" value="PAS_3"/>
    <property type="match status" value="2"/>
</dbReference>
<evidence type="ECO:0000256" key="2">
    <source>
        <dbReference type="ARBA" id="ARBA00012438"/>
    </source>
</evidence>
<dbReference type="InterPro" id="IPR036097">
    <property type="entry name" value="HisK_dim/P_sf"/>
</dbReference>
<dbReference type="SMART" id="SM00387">
    <property type="entry name" value="HATPase_c"/>
    <property type="match status" value="1"/>
</dbReference>
<dbReference type="SUPFAM" id="SSF47384">
    <property type="entry name" value="Homodimeric domain of signal transducing histidine kinase"/>
    <property type="match status" value="1"/>
</dbReference>
<evidence type="ECO:0000256" key="1">
    <source>
        <dbReference type="ARBA" id="ARBA00000085"/>
    </source>
</evidence>
<dbReference type="RefSeq" id="WP_187585191.1">
    <property type="nucleotide sequence ID" value="NZ_JACLHY010000012.1"/>
</dbReference>
<evidence type="ECO:0000259" key="8">
    <source>
        <dbReference type="PROSITE" id="PS50112"/>
    </source>
</evidence>
<dbReference type="EC" id="2.7.13.3" evidence="2"/>
<evidence type="ECO:0000313" key="10">
    <source>
        <dbReference type="EMBL" id="MBC8768877.1"/>
    </source>
</evidence>
<dbReference type="PROSITE" id="PS50113">
    <property type="entry name" value="PAC"/>
    <property type="match status" value="5"/>
</dbReference>
<feature type="coiled-coil region" evidence="6">
    <location>
        <begin position="681"/>
        <end position="715"/>
    </location>
</feature>
<dbReference type="Pfam" id="PF02518">
    <property type="entry name" value="HATPase_c"/>
    <property type="match status" value="1"/>
</dbReference>
<dbReference type="Pfam" id="PF08448">
    <property type="entry name" value="PAS_4"/>
    <property type="match status" value="1"/>
</dbReference>
<dbReference type="InterPro" id="IPR000014">
    <property type="entry name" value="PAS"/>
</dbReference>
<dbReference type="PROSITE" id="PS50109">
    <property type="entry name" value="HIS_KIN"/>
    <property type="match status" value="1"/>
</dbReference>
<dbReference type="InterPro" id="IPR036890">
    <property type="entry name" value="HATPase_C_sf"/>
</dbReference>
<dbReference type="InterPro" id="IPR000700">
    <property type="entry name" value="PAS-assoc_C"/>
</dbReference>
<accession>A0ABR7QNV3</accession>
<dbReference type="PANTHER" id="PTHR43304">
    <property type="entry name" value="PHYTOCHROME-LIKE PROTEIN CPH1"/>
    <property type="match status" value="1"/>
</dbReference>
<dbReference type="SMART" id="SM00086">
    <property type="entry name" value="PAC"/>
    <property type="match status" value="5"/>
</dbReference>
<dbReference type="Pfam" id="PF13426">
    <property type="entry name" value="PAS_9"/>
    <property type="match status" value="2"/>
</dbReference>
<dbReference type="SUPFAM" id="SSF55785">
    <property type="entry name" value="PYP-like sensor domain (PAS domain)"/>
    <property type="match status" value="6"/>
</dbReference>
<dbReference type="CDD" id="cd00082">
    <property type="entry name" value="HisKA"/>
    <property type="match status" value="1"/>
</dbReference>
<keyword evidence="5" id="KW-0418">Kinase</keyword>
<dbReference type="InterPro" id="IPR013655">
    <property type="entry name" value="PAS_fold_3"/>
</dbReference>
<feature type="domain" description="PAC" evidence="9">
    <location>
        <begin position="780"/>
        <end position="832"/>
    </location>
</feature>
<dbReference type="EMBL" id="JACLHY010000012">
    <property type="protein sequence ID" value="MBC8768877.1"/>
    <property type="molecule type" value="Genomic_DNA"/>
</dbReference>
<dbReference type="Proteomes" id="UP000618952">
    <property type="component" value="Unassembled WGS sequence"/>
</dbReference>
<feature type="domain" description="PAS" evidence="8">
    <location>
        <begin position="705"/>
        <end position="762"/>
    </location>
</feature>
<keyword evidence="3" id="KW-0597">Phosphoprotein</keyword>
<dbReference type="Pfam" id="PF00512">
    <property type="entry name" value="HisKA"/>
    <property type="match status" value="1"/>
</dbReference>
<evidence type="ECO:0000256" key="4">
    <source>
        <dbReference type="ARBA" id="ARBA00022679"/>
    </source>
</evidence>
<keyword evidence="11" id="KW-1185">Reference proteome</keyword>
<dbReference type="InterPro" id="IPR004358">
    <property type="entry name" value="Sig_transdc_His_kin-like_C"/>
</dbReference>
<reference evidence="10 11" key="1">
    <citation type="submission" date="2020-08" db="EMBL/GenBank/DDBJ databases">
        <title>Arenibacter gaetbuli sp. nov., isolated from a sand dune.</title>
        <authorList>
            <person name="Park S."/>
            <person name="Yoon J.-H."/>
        </authorList>
    </citation>
    <scope>NUCLEOTIDE SEQUENCE [LARGE SCALE GENOMIC DNA]</scope>
    <source>
        <strain evidence="10 11">BSSL-BM3</strain>
    </source>
</reference>
<feature type="domain" description="PAC" evidence="9">
    <location>
        <begin position="506"/>
        <end position="560"/>
    </location>
</feature>
<feature type="domain" description="PAS" evidence="8">
    <location>
        <begin position="435"/>
        <end position="477"/>
    </location>
</feature>
<dbReference type="CDD" id="cd00130">
    <property type="entry name" value="PAS"/>
    <property type="match status" value="4"/>
</dbReference>
<dbReference type="InterPro" id="IPR003661">
    <property type="entry name" value="HisK_dim/P_dom"/>
</dbReference>
<feature type="domain" description="PAC" evidence="9">
    <location>
        <begin position="251"/>
        <end position="304"/>
    </location>
</feature>
<dbReference type="PROSITE" id="PS50112">
    <property type="entry name" value="PAS"/>
    <property type="match status" value="4"/>
</dbReference>
<protein>
    <recommendedName>
        <fullName evidence="2">histidine kinase</fullName>
        <ecNumber evidence="2">2.7.13.3</ecNumber>
    </recommendedName>
</protein>
<evidence type="ECO:0000259" key="9">
    <source>
        <dbReference type="PROSITE" id="PS50113"/>
    </source>
</evidence>
<feature type="domain" description="PAS" evidence="8">
    <location>
        <begin position="561"/>
        <end position="631"/>
    </location>
</feature>
<evidence type="ECO:0000256" key="6">
    <source>
        <dbReference type="SAM" id="Coils"/>
    </source>
</evidence>
<dbReference type="PRINTS" id="PR00344">
    <property type="entry name" value="BCTRLSENSOR"/>
</dbReference>
<feature type="coiled-coil region" evidence="6">
    <location>
        <begin position="823"/>
        <end position="854"/>
    </location>
</feature>
<name>A0ABR7QNV3_9FLAO</name>
<gene>
    <name evidence="10" type="ORF">H4O18_12820</name>
</gene>
<evidence type="ECO:0000259" key="7">
    <source>
        <dbReference type="PROSITE" id="PS50109"/>
    </source>
</evidence>
<dbReference type="SMART" id="SM00091">
    <property type="entry name" value="PAS"/>
    <property type="match status" value="6"/>
</dbReference>
<dbReference type="NCBIfam" id="TIGR00229">
    <property type="entry name" value="sensory_box"/>
    <property type="match status" value="4"/>
</dbReference>
<dbReference type="InterPro" id="IPR001610">
    <property type="entry name" value="PAC"/>
</dbReference>
<organism evidence="10 11">
    <name type="scientific">Arenibacter arenosicollis</name>
    <dbReference type="NCBI Taxonomy" id="2762274"/>
    <lineage>
        <taxon>Bacteria</taxon>
        <taxon>Pseudomonadati</taxon>
        <taxon>Bacteroidota</taxon>
        <taxon>Flavobacteriia</taxon>
        <taxon>Flavobacteriales</taxon>
        <taxon>Flavobacteriaceae</taxon>
        <taxon>Arenibacter</taxon>
    </lineage>
</organism>
<proteinExistence type="predicted"/>